<reference evidence="2" key="1">
    <citation type="submission" date="2016-11" db="UniProtKB">
        <authorList>
            <consortium name="WormBaseParasite"/>
        </authorList>
    </citation>
    <scope>IDENTIFICATION</scope>
</reference>
<dbReference type="WBParaSite" id="Hba_19528">
    <property type="protein sequence ID" value="Hba_19528"/>
    <property type="gene ID" value="Hba_19528"/>
</dbReference>
<dbReference type="AlphaFoldDB" id="A0A1I7XPR6"/>
<sequence length="61" mass="6826">MAQRDQVQTLLVHTLPKLSDDIPFGQIHAEIRHPSFTNGTVKDFKKSAAALSNIPDCEHEK</sequence>
<evidence type="ECO:0000313" key="1">
    <source>
        <dbReference type="Proteomes" id="UP000095283"/>
    </source>
</evidence>
<protein>
    <submittedName>
        <fullName evidence="2">Uncharacterized protein</fullName>
    </submittedName>
</protein>
<organism evidence="1 2">
    <name type="scientific">Heterorhabditis bacteriophora</name>
    <name type="common">Entomopathogenic nematode worm</name>
    <dbReference type="NCBI Taxonomy" id="37862"/>
    <lineage>
        <taxon>Eukaryota</taxon>
        <taxon>Metazoa</taxon>
        <taxon>Ecdysozoa</taxon>
        <taxon>Nematoda</taxon>
        <taxon>Chromadorea</taxon>
        <taxon>Rhabditida</taxon>
        <taxon>Rhabditina</taxon>
        <taxon>Rhabditomorpha</taxon>
        <taxon>Strongyloidea</taxon>
        <taxon>Heterorhabditidae</taxon>
        <taxon>Heterorhabditis</taxon>
    </lineage>
</organism>
<dbReference type="Proteomes" id="UP000095283">
    <property type="component" value="Unplaced"/>
</dbReference>
<name>A0A1I7XPR6_HETBA</name>
<proteinExistence type="predicted"/>
<accession>A0A1I7XPR6</accession>
<evidence type="ECO:0000313" key="2">
    <source>
        <dbReference type="WBParaSite" id="Hba_19528"/>
    </source>
</evidence>
<keyword evidence="1" id="KW-1185">Reference proteome</keyword>